<dbReference type="Pfam" id="PF00067">
    <property type="entry name" value="p450"/>
    <property type="match status" value="1"/>
</dbReference>
<comment type="cofactor">
    <cofactor evidence="1 7">
        <name>heme</name>
        <dbReference type="ChEBI" id="CHEBI:30413"/>
    </cofactor>
</comment>
<gene>
    <name evidence="9" type="ORF">M747DRAFT_278647</name>
</gene>
<dbReference type="AlphaFoldDB" id="A0A370C582"/>
<evidence type="ECO:0000256" key="2">
    <source>
        <dbReference type="ARBA" id="ARBA00010617"/>
    </source>
</evidence>
<keyword evidence="6 8" id="KW-0503">Monooxygenase</keyword>
<organism evidence="9 10">
    <name type="scientific">Aspergillus niger ATCC 13496</name>
    <dbReference type="NCBI Taxonomy" id="1353008"/>
    <lineage>
        <taxon>Eukaryota</taxon>
        <taxon>Fungi</taxon>
        <taxon>Dikarya</taxon>
        <taxon>Ascomycota</taxon>
        <taxon>Pezizomycotina</taxon>
        <taxon>Eurotiomycetes</taxon>
        <taxon>Eurotiomycetidae</taxon>
        <taxon>Eurotiales</taxon>
        <taxon>Aspergillaceae</taxon>
        <taxon>Aspergillus</taxon>
        <taxon>Aspergillus subgen. Circumdati</taxon>
    </lineage>
</organism>
<sequence>MKCLDNYLPHFSPLWWRCQEPLTHTNTDLCNLKCLGVRALPLTYLTDATTDKRYGTSRLNGSQPHCRGVDMRTYLQSYCSSTRTASMSRFSPTLSALDSLPSNLYSRLTTRSRPQMDVCRSGNGTRLGHWAWIYLFKHFAMTVGSRFSNSSSMSLLNLARRSSKISFSLEESTLSILRTYRRFCRPNSLVSALPRTLLLLLLTNDTSDFGLGLRPPTFYPLMGSGIFTQDGRHWRHSRELLRPQFMTNRFTNFEHIRCAVDNLIFTIPDDKDVDLQPLFFRLTFETTLFVLFGQHLPSLQSEGITGQESDFANAFNLGQEYLAKRGRLGDFYWLLDGRKFRKACKICHEFVDCAVQKALGSATNKTPGTKTETYVFIEALIEETRNPEVLRDQCLNILLAGRDTTACCLTWTLRLLVQHPHVLSKLRAEISDRVGIGLGSPTPTITQVRSLPYLSLVIKEVLRLYPSVPVNSRAATKTTTLPTGGGPTGTAPILVRKGEAVGYCVYAMHRRRDIYGADADKFRPERWDNDALKDVGWGYLPFNGGPRVCLGQEFALLEVGYTIVRLLQTFEVIEQAEGCRMEKGVGDERQVLTLVVSCGEGCVVQMRRYGEV</sequence>
<comment type="similarity">
    <text evidence="2 8">Belongs to the cytochrome P450 family.</text>
</comment>
<keyword evidence="7 8" id="KW-0349">Heme</keyword>
<dbReference type="GO" id="GO:0020037">
    <property type="term" value="F:heme binding"/>
    <property type="evidence" value="ECO:0007669"/>
    <property type="project" value="InterPro"/>
</dbReference>
<evidence type="ECO:0000256" key="3">
    <source>
        <dbReference type="ARBA" id="ARBA00022723"/>
    </source>
</evidence>
<dbReference type="Proteomes" id="UP000253845">
    <property type="component" value="Unassembled WGS sequence"/>
</dbReference>
<dbReference type="PRINTS" id="PR00463">
    <property type="entry name" value="EP450I"/>
</dbReference>
<proteinExistence type="inferred from homology"/>
<dbReference type="EMBL" id="KZ851911">
    <property type="protein sequence ID" value="RDH21320.1"/>
    <property type="molecule type" value="Genomic_DNA"/>
</dbReference>
<dbReference type="VEuPathDB" id="FungiDB:M747DRAFT_278647"/>
<dbReference type="CDD" id="cd11063">
    <property type="entry name" value="CYP52"/>
    <property type="match status" value="1"/>
</dbReference>
<dbReference type="PANTHER" id="PTHR24287:SF18">
    <property type="entry name" value="CYTOCHROME P450 MONOOXYGENASE APDE-RELATED"/>
    <property type="match status" value="1"/>
</dbReference>
<dbReference type="GO" id="GO:0016705">
    <property type="term" value="F:oxidoreductase activity, acting on paired donors, with incorporation or reduction of molecular oxygen"/>
    <property type="evidence" value="ECO:0007669"/>
    <property type="project" value="InterPro"/>
</dbReference>
<evidence type="ECO:0000256" key="6">
    <source>
        <dbReference type="ARBA" id="ARBA00023033"/>
    </source>
</evidence>
<protein>
    <submittedName>
        <fullName evidence="9">Cytochrome P450</fullName>
    </submittedName>
</protein>
<dbReference type="SUPFAM" id="SSF48264">
    <property type="entry name" value="Cytochrome P450"/>
    <property type="match status" value="1"/>
</dbReference>
<dbReference type="InterPro" id="IPR002401">
    <property type="entry name" value="Cyt_P450_E_grp-I"/>
</dbReference>
<evidence type="ECO:0000256" key="7">
    <source>
        <dbReference type="PIRSR" id="PIRSR602401-1"/>
    </source>
</evidence>
<evidence type="ECO:0000313" key="9">
    <source>
        <dbReference type="EMBL" id="RDH21320.1"/>
    </source>
</evidence>
<accession>A0A370C582</accession>
<dbReference type="PROSITE" id="PS00086">
    <property type="entry name" value="CYTOCHROME_P450"/>
    <property type="match status" value="1"/>
</dbReference>
<dbReference type="GO" id="GO:0004497">
    <property type="term" value="F:monooxygenase activity"/>
    <property type="evidence" value="ECO:0007669"/>
    <property type="project" value="UniProtKB-KW"/>
</dbReference>
<keyword evidence="5 7" id="KW-0408">Iron</keyword>
<dbReference type="InterPro" id="IPR001128">
    <property type="entry name" value="Cyt_P450"/>
</dbReference>
<dbReference type="InterPro" id="IPR017972">
    <property type="entry name" value="Cyt_P450_CS"/>
</dbReference>
<keyword evidence="4 8" id="KW-0560">Oxidoreductase</keyword>
<evidence type="ECO:0000256" key="8">
    <source>
        <dbReference type="RuleBase" id="RU000461"/>
    </source>
</evidence>
<dbReference type="GO" id="GO:0005506">
    <property type="term" value="F:iron ion binding"/>
    <property type="evidence" value="ECO:0007669"/>
    <property type="project" value="InterPro"/>
</dbReference>
<dbReference type="PANTHER" id="PTHR24287">
    <property type="entry name" value="P450, PUTATIVE (EUROFUNG)-RELATED"/>
    <property type="match status" value="1"/>
</dbReference>
<dbReference type="InterPro" id="IPR036396">
    <property type="entry name" value="Cyt_P450_sf"/>
</dbReference>
<feature type="binding site" description="axial binding residue" evidence="7">
    <location>
        <position position="549"/>
    </location>
    <ligand>
        <name>heme</name>
        <dbReference type="ChEBI" id="CHEBI:30413"/>
    </ligand>
    <ligandPart>
        <name>Fe</name>
        <dbReference type="ChEBI" id="CHEBI:18248"/>
    </ligandPart>
</feature>
<reference evidence="9 10" key="1">
    <citation type="submission" date="2018-07" db="EMBL/GenBank/DDBJ databases">
        <title>Section-level genome sequencing of Aspergillus section Nigri to investigate inter- and intra-species variation.</title>
        <authorList>
            <consortium name="DOE Joint Genome Institute"/>
            <person name="Vesth T.C."/>
            <person name="Nybo J.L."/>
            <person name="Theobald S."/>
            <person name="Frisvad J.C."/>
            <person name="Larsen T.O."/>
            <person name="Nielsen K.F."/>
            <person name="Hoof J.B."/>
            <person name="Brandl J."/>
            <person name="Salamov A."/>
            <person name="Riley R."/>
            <person name="Gladden J.M."/>
            <person name="Phatale P."/>
            <person name="Nielsen M.T."/>
            <person name="Lyhne E.K."/>
            <person name="Kogle M.E."/>
            <person name="Strasser K."/>
            <person name="McDonnell E."/>
            <person name="Barry K."/>
            <person name="Clum A."/>
            <person name="Chen C."/>
            <person name="Nolan M."/>
            <person name="Sandor L."/>
            <person name="Kuo A."/>
            <person name="Lipzen A."/>
            <person name="Hainaut M."/>
            <person name="Drula E."/>
            <person name="Tsang A."/>
            <person name="Magnuson J.K."/>
            <person name="Henrissat B."/>
            <person name="Wiebenga A."/>
            <person name="Simmons B.A."/>
            <person name="Makela M.R."/>
            <person name="De vries R.P."/>
            <person name="Grigoriev I.V."/>
            <person name="Mortensen U.H."/>
            <person name="Baker S.E."/>
            <person name="Andersen M.R."/>
        </authorList>
    </citation>
    <scope>NUCLEOTIDE SEQUENCE [LARGE SCALE GENOMIC DNA]</scope>
    <source>
        <strain evidence="9 10">ATCC 13496</strain>
    </source>
</reference>
<evidence type="ECO:0000256" key="1">
    <source>
        <dbReference type="ARBA" id="ARBA00001971"/>
    </source>
</evidence>
<evidence type="ECO:0000313" key="10">
    <source>
        <dbReference type="Proteomes" id="UP000253845"/>
    </source>
</evidence>
<name>A0A370C582_ASPNG</name>
<keyword evidence="3 7" id="KW-0479">Metal-binding</keyword>
<evidence type="ECO:0000256" key="5">
    <source>
        <dbReference type="ARBA" id="ARBA00023004"/>
    </source>
</evidence>
<evidence type="ECO:0000256" key="4">
    <source>
        <dbReference type="ARBA" id="ARBA00023002"/>
    </source>
</evidence>
<dbReference type="PRINTS" id="PR00385">
    <property type="entry name" value="P450"/>
</dbReference>
<dbReference type="InterPro" id="IPR047146">
    <property type="entry name" value="Cyt_P450_E_CYP52_fungi"/>
</dbReference>
<dbReference type="Gene3D" id="1.10.630.10">
    <property type="entry name" value="Cytochrome P450"/>
    <property type="match status" value="1"/>
</dbReference>